<dbReference type="Pfam" id="PF01679">
    <property type="entry name" value="Pmp3"/>
    <property type="match status" value="1"/>
</dbReference>
<proteinExistence type="inferred from homology"/>
<comment type="subcellular location">
    <subcellularLocation>
        <location evidence="1">Membrane</location>
    </subcellularLocation>
</comment>
<evidence type="ECO:0000256" key="5">
    <source>
        <dbReference type="ARBA" id="ARBA00023136"/>
    </source>
</evidence>
<organism evidence="8 9">
    <name type="scientific">Halomonas pelophila</name>
    <dbReference type="NCBI Taxonomy" id="3151122"/>
    <lineage>
        <taxon>Bacteria</taxon>
        <taxon>Pseudomonadati</taxon>
        <taxon>Pseudomonadota</taxon>
        <taxon>Gammaproteobacteria</taxon>
        <taxon>Oceanospirillales</taxon>
        <taxon>Halomonadaceae</taxon>
        <taxon>Halomonas</taxon>
    </lineage>
</organism>
<evidence type="ECO:0000256" key="1">
    <source>
        <dbReference type="ARBA" id="ARBA00004370"/>
    </source>
</evidence>
<evidence type="ECO:0000256" key="6">
    <source>
        <dbReference type="SAM" id="MobiDB-lite"/>
    </source>
</evidence>
<accession>A0ABV1N185</accession>
<keyword evidence="9" id="KW-1185">Reference proteome</keyword>
<evidence type="ECO:0000313" key="8">
    <source>
        <dbReference type="EMBL" id="MEQ6887469.1"/>
    </source>
</evidence>
<dbReference type="PANTHER" id="PTHR21659:SF42">
    <property type="entry name" value="UPF0057 MEMBRANE PROTEIN ZK632.10-RELATED"/>
    <property type="match status" value="1"/>
</dbReference>
<keyword evidence="3 7" id="KW-0812">Transmembrane</keyword>
<feature type="transmembrane region" description="Helical" evidence="7">
    <location>
        <begin position="160"/>
        <end position="182"/>
    </location>
</feature>
<dbReference type="EMBL" id="JBEGCI010000002">
    <property type="protein sequence ID" value="MEQ6887469.1"/>
    <property type="molecule type" value="Genomic_DNA"/>
</dbReference>
<keyword evidence="5 7" id="KW-0472">Membrane</keyword>
<dbReference type="Proteomes" id="UP001472978">
    <property type="component" value="Unassembled WGS sequence"/>
</dbReference>
<evidence type="ECO:0000256" key="7">
    <source>
        <dbReference type="SAM" id="Phobius"/>
    </source>
</evidence>
<name>A0ABV1N185_9GAMM</name>
<dbReference type="PANTHER" id="PTHR21659">
    <property type="entry name" value="HYDROPHOBIC PROTEIN RCI2 LOW TEMPERATURE AND SALT RESPONSIVE PROTEIN LTI6 -RELATED"/>
    <property type="match status" value="1"/>
</dbReference>
<keyword evidence="4 7" id="KW-1133">Transmembrane helix</keyword>
<protein>
    <submittedName>
        <fullName evidence="8">YqaE/Pmp3 family membrane protein</fullName>
    </submittedName>
</protein>
<evidence type="ECO:0000256" key="4">
    <source>
        <dbReference type="ARBA" id="ARBA00022989"/>
    </source>
</evidence>
<gene>
    <name evidence="8" type="ORF">ABE957_02095</name>
</gene>
<feature type="transmembrane region" description="Helical" evidence="7">
    <location>
        <begin position="136"/>
        <end position="154"/>
    </location>
</feature>
<dbReference type="InterPro" id="IPR000612">
    <property type="entry name" value="PMP3"/>
</dbReference>
<reference evidence="8 9" key="1">
    <citation type="submission" date="2024-05" db="EMBL/GenBank/DDBJ databases">
        <title>Halomonas sp. CS7 16S ribosomal RNA gene Genome sequencing and assembly.</title>
        <authorList>
            <person name="Yook S."/>
        </authorList>
    </citation>
    <scope>NUCLEOTIDE SEQUENCE [LARGE SCALE GENOMIC DNA]</scope>
    <source>
        <strain evidence="8 9">CS7</strain>
    </source>
</reference>
<sequence length="187" mass="20340">MDAREYMARKGLDTGRDQERPNTLEEKAWSRAIEAGEQPPRAGTPFDWEDWERHHDTLAEGAESLEQKIDHEAHRRALDHDASSAVGHFTPAAGERVKVDEGRATGSLRVDQGASENQDHAAPLPQDLPPTAGPRVALVALAVLLPPLAVGLTGGGATRVVLSLALTLLGWLPGMVYALWWLRRPSP</sequence>
<feature type="region of interest" description="Disordered" evidence="6">
    <location>
        <begin position="1"/>
        <end position="24"/>
    </location>
</feature>
<comment type="caution">
    <text evidence="8">The sequence shown here is derived from an EMBL/GenBank/DDBJ whole genome shotgun (WGS) entry which is preliminary data.</text>
</comment>
<evidence type="ECO:0000313" key="9">
    <source>
        <dbReference type="Proteomes" id="UP001472978"/>
    </source>
</evidence>
<evidence type="ECO:0000256" key="2">
    <source>
        <dbReference type="ARBA" id="ARBA00009530"/>
    </source>
</evidence>
<evidence type="ECO:0000256" key="3">
    <source>
        <dbReference type="ARBA" id="ARBA00022692"/>
    </source>
</evidence>
<comment type="similarity">
    <text evidence="2">Belongs to the UPF0057 (PMP3) family.</text>
</comment>
<dbReference type="RefSeq" id="WP_349757028.1">
    <property type="nucleotide sequence ID" value="NZ_JBEGCI010000002.1"/>
</dbReference>